<evidence type="ECO:0000313" key="3">
    <source>
        <dbReference type="Proteomes" id="UP000194798"/>
    </source>
</evidence>
<accession>A0A251XB85</accession>
<feature type="chain" id="PRO_5012060984" description="SMP-30/Gluconolactonase/LRE-like region domain-containing protein" evidence="1">
    <location>
        <begin position="25"/>
        <end position="397"/>
    </location>
</feature>
<keyword evidence="1" id="KW-0732">Signal</keyword>
<protein>
    <recommendedName>
        <fullName evidence="4">SMP-30/Gluconolactonase/LRE-like region domain-containing protein</fullName>
    </recommendedName>
</protein>
<reference evidence="2 3" key="1">
    <citation type="submission" date="2016-12" db="EMBL/GenBank/DDBJ databases">
        <title>Thioflexothrix psekupsii D3 genome sequencing and assembly.</title>
        <authorList>
            <person name="Fomenkov A."/>
            <person name="Vincze T."/>
            <person name="Grabovich M."/>
            <person name="Anton B.P."/>
            <person name="Dubinina G."/>
            <person name="Orlova M."/>
            <person name="Belousova E."/>
            <person name="Roberts R.J."/>
        </authorList>
    </citation>
    <scope>NUCLEOTIDE SEQUENCE [LARGE SCALE GENOMIC DNA]</scope>
    <source>
        <strain evidence="2">D3</strain>
    </source>
</reference>
<dbReference type="Proteomes" id="UP000194798">
    <property type="component" value="Unassembled WGS sequence"/>
</dbReference>
<evidence type="ECO:0000256" key="1">
    <source>
        <dbReference type="SAM" id="SignalP"/>
    </source>
</evidence>
<feature type="signal peptide" evidence="1">
    <location>
        <begin position="1"/>
        <end position="24"/>
    </location>
</feature>
<name>A0A251XB85_9GAMM</name>
<dbReference type="OrthoDB" id="6015145at2"/>
<organism evidence="2 3">
    <name type="scientific">Thioflexithrix psekupsensis</name>
    <dbReference type="NCBI Taxonomy" id="1570016"/>
    <lineage>
        <taxon>Bacteria</taxon>
        <taxon>Pseudomonadati</taxon>
        <taxon>Pseudomonadota</taxon>
        <taxon>Gammaproteobacteria</taxon>
        <taxon>Thiotrichales</taxon>
        <taxon>Thioflexithrix</taxon>
    </lineage>
</organism>
<dbReference type="AlphaFoldDB" id="A0A251XB85"/>
<evidence type="ECO:0008006" key="4">
    <source>
        <dbReference type="Google" id="ProtNLM"/>
    </source>
</evidence>
<evidence type="ECO:0000313" key="2">
    <source>
        <dbReference type="EMBL" id="OUD15336.1"/>
    </source>
</evidence>
<dbReference type="InterPro" id="IPR015943">
    <property type="entry name" value="WD40/YVTN_repeat-like_dom_sf"/>
</dbReference>
<sequence length="397" mass="42001">MNAKRNILAISCAVAMFGAANAFAETISVSLPDNKNTTFAIEFVSNVGNTWTYKISYVAGRDLSHWMLVLPNCKDKYVSYTEGAEIGKNPAVAGDPVGIKWNTKGGTFSFTLDQAYAAVPVQAIAKSSTNHGAGSITGPSCVETPPPCEDKVYAVHDQGLNDSQFFSIDPASGFAVEALGAMYPAYDIEALDIHPTTKVLYAGSGDNSEQQGHLYIVDKDTGALTDLGSTGVREIDGLSFRNDGTLWGWAQDSGLFVIADPATSVAAEIIVPSSEVEVGDLAWSLDGSTLYAAQVPKDEGEDPDERMDSGPMTLWKYVPATGQISTICEALTHQLGEIEGLETLPDDTLAVSVHGNSGLMLGVINPATCELVVSQTVETNYDDVEGIAWPACAAVPE</sequence>
<keyword evidence="3" id="KW-1185">Reference proteome</keyword>
<proteinExistence type="predicted"/>
<dbReference type="Gene3D" id="2.130.10.10">
    <property type="entry name" value="YVTN repeat-like/Quinoprotein amine dehydrogenase"/>
    <property type="match status" value="1"/>
</dbReference>
<comment type="caution">
    <text evidence="2">The sequence shown here is derived from an EMBL/GenBank/DDBJ whole genome shotgun (WGS) entry which is preliminary data.</text>
</comment>
<dbReference type="SUPFAM" id="SSF69322">
    <property type="entry name" value="Tricorn protease domain 2"/>
    <property type="match status" value="1"/>
</dbReference>
<dbReference type="RefSeq" id="WP_086486929.1">
    <property type="nucleotide sequence ID" value="NZ_MSLT01000006.1"/>
</dbReference>
<gene>
    <name evidence="2" type="ORF">TPSD3_02060</name>
</gene>
<dbReference type="EMBL" id="MSLT01000006">
    <property type="protein sequence ID" value="OUD15336.1"/>
    <property type="molecule type" value="Genomic_DNA"/>
</dbReference>